<name>A0ACC2QBC5_9NEOP</name>
<organism evidence="1 2">
    <name type="scientific">Mythimna loreyi</name>
    <dbReference type="NCBI Taxonomy" id="667449"/>
    <lineage>
        <taxon>Eukaryota</taxon>
        <taxon>Metazoa</taxon>
        <taxon>Ecdysozoa</taxon>
        <taxon>Arthropoda</taxon>
        <taxon>Hexapoda</taxon>
        <taxon>Insecta</taxon>
        <taxon>Pterygota</taxon>
        <taxon>Neoptera</taxon>
        <taxon>Endopterygota</taxon>
        <taxon>Lepidoptera</taxon>
        <taxon>Glossata</taxon>
        <taxon>Ditrysia</taxon>
        <taxon>Noctuoidea</taxon>
        <taxon>Noctuidae</taxon>
        <taxon>Noctuinae</taxon>
        <taxon>Hadenini</taxon>
        <taxon>Mythimna</taxon>
    </lineage>
</organism>
<accession>A0ACC2QBC5</accession>
<comment type="caution">
    <text evidence="1">The sequence shown here is derived from an EMBL/GenBank/DDBJ whole genome shotgun (WGS) entry which is preliminary data.</text>
</comment>
<dbReference type="Proteomes" id="UP001231649">
    <property type="component" value="Chromosome 21"/>
</dbReference>
<reference evidence="1" key="1">
    <citation type="submission" date="2023-03" db="EMBL/GenBank/DDBJ databases">
        <title>Chromosome-level genomes of two armyworms, Mythimna separata and Mythimna loreyi, provide insights into the biosynthesis and reception of sex pheromones.</title>
        <authorList>
            <person name="Zhao H."/>
        </authorList>
    </citation>
    <scope>NUCLEOTIDE SEQUENCE</scope>
    <source>
        <strain evidence="1">BeijingLab</strain>
    </source>
</reference>
<evidence type="ECO:0000313" key="2">
    <source>
        <dbReference type="Proteomes" id="UP001231649"/>
    </source>
</evidence>
<protein>
    <submittedName>
        <fullName evidence="1">Uncharacterized protein</fullName>
    </submittedName>
</protein>
<dbReference type="EMBL" id="CM056797">
    <property type="protein sequence ID" value="KAJ8712707.1"/>
    <property type="molecule type" value="Genomic_DNA"/>
</dbReference>
<keyword evidence="2" id="KW-1185">Reference proteome</keyword>
<sequence length="313" mass="36384">MEPSPQNILFRVPPGAIHEIRKIHNLEKPGRMEQAVSILESWILKQNHIINKDFKKEYLELTLISCKGSVEKAKKQIDRLCTMKALLPKFFSKTNVMMELQDLLKIGKLAPLPILTDDFYRIFLIQLNNTEVTSESLMHYFQYITIFAEYMKVNDYFNGVIIFYDLRQLDLYDLIKEINAVELQQILTILMEGYGARLKNIHLLTESKAIEILVNILKKFLSEKIGARIHVQRTLEDVYKEIPKELLPMDYGGDQRSMDALHADVVQELSSPKHVEYVKMMFKACTDETKRHAGNFNEEYMGMPGSFRCLSVD</sequence>
<proteinExistence type="predicted"/>
<evidence type="ECO:0000313" key="1">
    <source>
        <dbReference type="EMBL" id="KAJ8712707.1"/>
    </source>
</evidence>
<gene>
    <name evidence="1" type="ORF">PYW08_008011</name>
</gene>